<keyword evidence="2" id="KW-1185">Reference proteome</keyword>
<evidence type="ECO:0000313" key="2">
    <source>
        <dbReference type="Proteomes" id="UP001168338"/>
    </source>
</evidence>
<organism evidence="1 2">
    <name type="scientific">Methanoculleus frigidifontis</name>
    <dbReference type="NCBI Taxonomy" id="2584085"/>
    <lineage>
        <taxon>Archaea</taxon>
        <taxon>Methanobacteriati</taxon>
        <taxon>Methanobacteriota</taxon>
        <taxon>Stenosarchaea group</taxon>
        <taxon>Methanomicrobia</taxon>
        <taxon>Methanomicrobiales</taxon>
        <taxon>Methanomicrobiaceae</taxon>
        <taxon>Methanoculleus</taxon>
    </lineage>
</organism>
<reference evidence="1" key="1">
    <citation type="submission" date="2019-05" db="EMBL/GenBank/DDBJ databases">
        <title>Methanoculleus sp. FWC-SCC1, a methanogenic archaeon isolated from deep marine cold seep.</title>
        <authorList>
            <person name="Chen Y.-W."/>
            <person name="Chen S.-C."/>
            <person name="Teng N.-H."/>
            <person name="Lai M.-C."/>
        </authorList>
    </citation>
    <scope>NUCLEOTIDE SEQUENCE</scope>
    <source>
        <strain evidence="1">FWC-SCC1</strain>
    </source>
</reference>
<dbReference type="RefSeq" id="WP_301664197.1">
    <property type="nucleotide sequence ID" value="NZ_VCYH01000005.1"/>
</dbReference>
<accession>A0ABT8MAV0</accession>
<comment type="caution">
    <text evidence="1">The sequence shown here is derived from an EMBL/GenBank/DDBJ whole genome shotgun (WGS) entry which is preliminary data.</text>
</comment>
<gene>
    <name evidence="1" type="ORF">FGU65_09225</name>
</gene>
<proteinExistence type="predicted"/>
<protein>
    <submittedName>
        <fullName evidence="1">Uncharacterized protein</fullName>
    </submittedName>
</protein>
<dbReference type="Proteomes" id="UP001168338">
    <property type="component" value="Unassembled WGS sequence"/>
</dbReference>
<sequence length="160" mass="17689">MIVTVHDLNEFEDRVEFSKDVFFTWETRNEGRHLPKIAVDQKLYGVGRDGVSLVVYNRVTMVTVDNAGDAPNLYDGIQIAVRKEIKDFEAEAARFAAAHGCKAVAGDLKPSPLNAHLSSMLAQRLEAIEERVAKVERCAACQCAEIRTLEKTISPIITGS</sequence>
<name>A0ABT8MAV0_9EURY</name>
<evidence type="ECO:0000313" key="1">
    <source>
        <dbReference type="EMBL" id="MDN7025065.1"/>
    </source>
</evidence>
<dbReference type="EMBL" id="VCYH01000005">
    <property type="protein sequence ID" value="MDN7025065.1"/>
    <property type="molecule type" value="Genomic_DNA"/>
</dbReference>